<dbReference type="PANTHER" id="PTHR46250:SF17">
    <property type="entry name" value="MYB_SANT-LIKE DOMAIN-CONTAINING PROTEIN"/>
    <property type="match status" value="1"/>
</dbReference>
<evidence type="ECO:0008006" key="4">
    <source>
        <dbReference type="Google" id="ProtNLM"/>
    </source>
</evidence>
<comment type="caution">
    <text evidence="2">The sequence shown here is derived from an EMBL/GenBank/DDBJ whole genome shotgun (WGS) entry which is preliminary data.</text>
</comment>
<evidence type="ECO:0000313" key="2">
    <source>
        <dbReference type="EMBL" id="KAJ8435406.1"/>
    </source>
</evidence>
<dbReference type="Proteomes" id="UP001153076">
    <property type="component" value="Unassembled WGS sequence"/>
</dbReference>
<sequence length="304" mass="33991">MVSIFIHKSHGSLELSHKENKKEKAISKFGLVMVLRSMASPKDRGPGKNKRKWKEEEDDALIEVLKDLMNSGTSFKADNGFKPGFLNTVAEKLKAKLPESNLKAQPHVHSRLRHFKGIYNVVHDMNHPRANDWRGKPCPYYEDLCIIFGKDRASGKDAQGPEEMEDEVNEEGENEESSKKDAPESSSTQEPSGVEASSGKFGNLGKRVRVSDNLVKGLSEVAFILGREIRAGSSNISRAIGFDVELSEKRSKLNEELANLGLTTMERHRAARKIASEPESVDVFFSIPDAERKEWVQAFLRGDI</sequence>
<feature type="region of interest" description="Disordered" evidence="1">
    <location>
        <begin position="153"/>
        <end position="201"/>
    </location>
</feature>
<dbReference type="AlphaFoldDB" id="A0A9Q1QBJ0"/>
<organism evidence="2 3">
    <name type="scientific">Carnegiea gigantea</name>
    <dbReference type="NCBI Taxonomy" id="171969"/>
    <lineage>
        <taxon>Eukaryota</taxon>
        <taxon>Viridiplantae</taxon>
        <taxon>Streptophyta</taxon>
        <taxon>Embryophyta</taxon>
        <taxon>Tracheophyta</taxon>
        <taxon>Spermatophyta</taxon>
        <taxon>Magnoliopsida</taxon>
        <taxon>eudicotyledons</taxon>
        <taxon>Gunneridae</taxon>
        <taxon>Pentapetalae</taxon>
        <taxon>Caryophyllales</taxon>
        <taxon>Cactineae</taxon>
        <taxon>Cactaceae</taxon>
        <taxon>Cactoideae</taxon>
        <taxon>Echinocereeae</taxon>
        <taxon>Carnegiea</taxon>
    </lineage>
</organism>
<dbReference type="PANTHER" id="PTHR46250">
    <property type="entry name" value="MYB/SANT-LIKE DNA-BINDING DOMAIN PROTEIN-RELATED"/>
    <property type="match status" value="1"/>
</dbReference>
<gene>
    <name evidence="2" type="ORF">Cgig2_009657</name>
</gene>
<dbReference type="OrthoDB" id="1301881at2759"/>
<feature type="compositionally biased region" description="Acidic residues" evidence="1">
    <location>
        <begin position="160"/>
        <end position="175"/>
    </location>
</feature>
<protein>
    <recommendedName>
        <fullName evidence="4">Myb/SANT-like domain-containing protein</fullName>
    </recommendedName>
</protein>
<reference evidence="2" key="1">
    <citation type="submission" date="2022-04" db="EMBL/GenBank/DDBJ databases">
        <title>Carnegiea gigantea Genome sequencing and assembly v2.</title>
        <authorList>
            <person name="Copetti D."/>
            <person name="Sanderson M.J."/>
            <person name="Burquez A."/>
            <person name="Wojciechowski M.F."/>
        </authorList>
    </citation>
    <scope>NUCLEOTIDE SEQUENCE</scope>
    <source>
        <strain evidence="2">SGP5-SGP5p</strain>
        <tissue evidence="2">Aerial part</tissue>
    </source>
</reference>
<proteinExistence type="predicted"/>
<name>A0A9Q1QBJ0_9CARY</name>
<dbReference type="EMBL" id="JAKOGI010000415">
    <property type="protein sequence ID" value="KAJ8435406.1"/>
    <property type="molecule type" value="Genomic_DNA"/>
</dbReference>
<keyword evidence="3" id="KW-1185">Reference proteome</keyword>
<accession>A0A9Q1QBJ0</accession>
<evidence type="ECO:0000256" key="1">
    <source>
        <dbReference type="SAM" id="MobiDB-lite"/>
    </source>
</evidence>
<evidence type="ECO:0000313" key="3">
    <source>
        <dbReference type="Proteomes" id="UP001153076"/>
    </source>
</evidence>